<evidence type="ECO:0000256" key="4">
    <source>
        <dbReference type="ARBA" id="ARBA00022737"/>
    </source>
</evidence>
<dbReference type="Proteomes" id="UP000650467">
    <property type="component" value="Unassembled WGS sequence"/>
</dbReference>
<keyword evidence="15" id="KW-1185">Reference proteome</keyword>
<evidence type="ECO:0000256" key="11">
    <source>
        <dbReference type="SAM" id="MobiDB-lite"/>
    </source>
</evidence>
<dbReference type="SUPFAM" id="SSF63829">
    <property type="entry name" value="Calcium-dependent phosphotriesterase"/>
    <property type="match status" value="1"/>
</dbReference>
<dbReference type="GO" id="GO:0006355">
    <property type="term" value="P:regulation of DNA-templated transcription"/>
    <property type="evidence" value="ECO:0007669"/>
    <property type="project" value="InterPro"/>
</dbReference>
<evidence type="ECO:0000313" key="15">
    <source>
        <dbReference type="Proteomes" id="UP000650467"/>
    </source>
</evidence>
<gene>
    <name evidence="14" type="ORF">HXX76_002051</name>
</gene>
<dbReference type="GO" id="GO:0006338">
    <property type="term" value="P:chromatin remodeling"/>
    <property type="evidence" value="ECO:0007669"/>
    <property type="project" value="InterPro"/>
</dbReference>
<organism evidence="14 15">
    <name type="scientific">Chlamydomonas incerta</name>
    <dbReference type="NCBI Taxonomy" id="51695"/>
    <lineage>
        <taxon>Eukaryota</taxon>
        <taxon>Viridiplantae</taxon>
        <taxon>Chlorophyta</taxon>
        <taxon>core chlorophytes</taxon>
        <taxon>Chlorophyceae</taxon>
        <taxon>CS clade</taxon>
        <taxon>Chlamydomonadales</taxon>
        <taxon>Chlamydomonadaceae</taxon>
        <taxon>Chlamydomonas</taxon>
    </lineage>
</organism>
<dbReference type="Pfam" id="PF24105">
    <property type="entry name" value="Beta-prop_CAF1B_HIR1"/>
    <property type="match status" value="1"/>
</dbReference>
<dbReference type="InterPro" id="IPR015943">
    <property type="entry name" value="WD40/YVTN_repeat-like_dom_sf"/>
</dbReference>
<evidence type="ECO:0000256" key="3">
    <source>
        <dbReference type="ARBA" id="ARBA00022574"/>
    </source>
</evidence>
<keyword evidence="10" id="KW-0678">Repressor</keyword>
<comment type="function">
    <text evidence="10">Required for replication-independent chromatin assembly and for the periodic repression of histone gene transcription during the cell cycle.</text>
</comment>
<proteinExistence type="inferred from homology"/>
<dbReference type="GO" id="GO:0000417">
    <property type="term" value="C:HIR complex"/>
    <property type="evidence" value="ECO:0007669"/>
    <property type="project" value="TreeGrafter"/>
</dbReference>
<dbReference type="InterPro" id="IPR036322">
    <property type="entry name" value="WD40_repeat_dom_sf"/>
</dbReference>
<dbReference type="PANTHER" id="PTHR13831:SF0">
    <property type="entry name" value="PROTEIN HIRA"/>
    <property type="match status" value="1"/>
</dbReference>
<evidence type="ECO:0000256" key="2">
    <source>
        <dbReference type="ARBA" id="ARBA00007306"/>
    </source>
</evidence>
<keyword evidence="8 10" id="KW-0539">Nucleus</keyword>
<keyword evidence="7 10" id="KW-0804">Transcription</keyword>
<evidence type="ECO:0000256" key="5">
    <source>
        <dbReference type="ARBA" id="ARBA00022853"/>
    </source>
</evidence>
<dbReference type="GO" id="GO:0031491">
    <property type="term" value="F:nucleosome binding"/>
    <property type="evidence" value="ECO:0007669"/>
    <property type="project" value="TreeGrafter"/>
</dbReference>
<name>A0A835WAC1_CHLIN</name>
<keyword evidence="3 9" id="KW-0853">WD repeat</keyword>
<feature type="region of interest" description="Disordered" evidence="11">
    <location>
        <begin position="262"/>
        <end position="281"/>
    </location>
</feature>
<feature type="region of interest" description="Disordered" evidence="11">
    <location>
        <begin position="479"/>
        <end position="531"/>
    </location>
</feature>
<keyword evidence="6 10" id="KW-0805">Transcription regulation</keyword>
<feature type="repeat" description="WD" evidence="9">
    <location>
        <begin position="106"/>
        <end position="147"/>
    </location>
</feature>
<dbReference type="OrthoDB" id="1741719at2759"/>
<evidence type="ECO:0000313" key="14">
    <source>
        <dbReference type="EMBL" id="KAG2443703.1"/>
    </source>
</evidence>
<feature type="repeat" description="WD" evidence="9">
    <location>
        <begin position="148"/>
        <end position="188"/>
    </location>
</feature>
<evidence type="ECO:0000259" key="12">
    <source>
        <dbReference type="Pfam" id="PF07569"/>
    </source>
</evidence>
<evidence type="ECO:0000256" key="7">
    <source>
        <dbReference type="ARBA" id="ARBA00023163"/>
    </source>
</evidence>
<dbReference type="Pfam" id="PF07569">
    <property type="entry name" value="Hira"/>
    <property type="match status" value="1"/>
</dbReference>
<dbReference type="InterPro" id="IPR011494">
    <property type="entry name" value="HIRA-like_C"/>
</dbReference>
<dbReference type="InterPro" id="IPR019775">
    <property type="entry name" value="WD40_repeat_CS"/>
</dbReference>
<feature type="compositionally biased region" description="Gly residues" evidence="11">
    <location>
        <begin position="501"/>
        <end position="511"/>
    </location>
</feature>
<dbReference type="GO" id="GO:0000785">
    <property type="term" value="C:chromatin"/>
    <property type="evidence" value="ECO:0007669"/>
    <property type="project" value="TreeGrafter"/>
</dbReference>
<dbReference type="PROSITE" id="PS00678">
    <property type="entry name" value="WD_REPEATS_1"/>
    <property type="match status" value="1"/>
</dbReference>
<dbReference type="InterPro" id="IPR055410">
    <property type="entry name" value="Beta-prop_CAF1B_HIR1"/>
</dbReference>
<dbReference type="GO" id="GO:0005634">
    <property type="term" value="C:nucleus"/>
    <property type="evidence" value="ECO:0007669"/>
    <property type="project" value="UniProtKB-SubCell"/>
</dbReference>
<feature type="compositionally biased region" description="Gly residues" evidence="11">
    <location>
        <begin position="484"/>
        <end position="493"/>
    </location>
</feature>
<evidence type="ECO:0000256" key="6">
    <source>
        <dbReference type="ARBA" id="ARBA00023015"/>
    </source>
</evidence>
<dbReference type="SMART" id="SM00320">
    <property type="entry name" value="WD40"/>
    <property type="match status" value="5"/>
</dbReference>
<dbReference type="GO" id="GO:0006351">
    <property type="term" value="P:DNA-templated transcription"/>
    <property type="evidence" value="ECO:0007669"/>
    <property type="project" value="InterPro"/>
</dbReference>
<keyword evidence="4 10" id="KW-0677">Repeat</keyword>
<evidence type="ECO:0000256" key="8">
    <source>
        <dbReference type="ARBA" id="ARBA00023242"/>
    </source>
</evidence>
<dbReference type="InterPro" id="IPR031120">
    <property type="entry name" value="HIR1-like"/>
</dbReference>
<evidence type="ECO:0000256" key="1">
    <source>
        <dbReference type="ARBA" id="ARBA00004123"/>
    </source>
</evidence>
<feature type="domain" description="Protein HIRA-like C-terminal" evidence="12">
    <location>
        <begin position="670"/>
        <end position="885"/>
    </location>
</feature>
<dbReference type="PROSITE" id="PS50294">
    <property type="entry name" value="WD_REPEATS_REGION"/>
    <property type="match status" value="1"/>
</dbReference>
<feature type="domain" description="CAF1B/HIR1 beta-propeller" evidence="13">
    <location>
        <begin position="9"/>
        <end position="344"/>
    </location>
</feature>
<sequence length="1026" mass="103076">MGVDLDPSGVRMATCGSDNRIRIWAMRPVLSEVAEQDPAVPKQLAVLCDALTPINAIRFAPSGQLLAAGTDDAEGLVYELREGRGSAVFGSGESANIENWRLRIKLRGHASNVLDVAWAPDSRRLATCSVDNKVKVWDTTNGHCLRTLEGHVGHVKGVAWDPFDFFLASQGDREAIVWRLEDGSAVATIRAPFEKAPIVSFGLRPGWSPDGQTLALPNGYDKGMHTVPLIKRNSWMPGEFCLVGHKGPVTAIRYNPHLYTPAAKPGAPPPTPDDEPAGSIITAGSTDKTFSIWSPCAGDEPLVVGRGFFGGMVNDVAWSADGRVMVVAAYDGSVATAMFADGELGKRVPQAEVDALLAQLYGDPALRAGAAGRDGGGGMGLGLGGRGAHSGLAAAPELMALEARARAEVEREERLNSRLRADGAAAAVGLAGAGGAPAGAAAAGAAGLRPPLGVASAGLARAAMPPPASAPARVPLAATQNGVGPAGRGGGIGSNSPAKAGAGGARGGPAGTSGRDADHPPAKRIAVQPVGGGGAAAAGARAGAAAGAPAAAGAAAGGGGGQAGGQAGGGGGFAAAAAAVLVPVEAVHAHFSFLIHAQPGSAGEGQVELQALNTARDARGRPAGELLCLEGGQRRWGDSVQGAVVALAGSNRLAAAATSNGDLMVYSAAGRRLFPPIRLGWPASFLTAAPGSSLLLALLTDGSLKLWDFGAGECLLESSVAPLLLPPGAGVPGLAGAAAAGALPPALKVTAVRITASGAPLVVLSNAHAYVHHGGLRTWVRVADDAFPASAFTTNLTSSATGELSKLQAAVAQRRHPADVLGTSGIHAARPAVAARSEQALLEHNLASAAALQSPAEWRLWLITYVRRLAADEDESRLRDLISELLGPLRWTPATHAAAAAAGGSRGGGANASASASAAAAASGGSWEPALGSSVAGGRWAPVVLGFDKRRLLREVVLKEVARNRSYQQLVAEVLEQLKQVDAAAAAAAAAQQPHLRGQADGVNAPAGDAAVPPAGAASCQPMVMG</sequence>
<dbReference type="Gene3D" id="2.130.10.10">
    <property type="entry name" value="YVTN repeat-like/Quinoprotein amine dehydrogenase"/>
    <property type="match status" value="2"/>
</dbReference>
<feature type="region of interest" description="Disordered" evidence="11">
    <location>
        <begin position="997"/>
        <end position="1026"/>
    </location>
</feature>
<keyword evidence="5 10" id="KW-0156">Chromatin regulator</keyword>
<evidence type="ECO:0000256" key="9">
    <source>
        <dbReference type="PROSITE-ProRule" id="PRU00221"/>
    </source>
</evidence>
<protein>
    <recommendedName>
        <fullName evidence="10">Protein HIRA</fullName>
    </recommendedName>
</protein>
<dbReference type="PROSITE" id="PS50082">
    <property type="entry name" value="WD_REPEATS_2"/>
    <property type="match status" value="3"/>
</dbReference>
<comment type="caution">
    <text evidence="14">The sequence shown here is derived from an EMBL/GenBank/DDBJ whole genome shotgun (WGS) entry which is preliminary data.</text>
</comment>
<reference evidence="14" key="1">
    <citation type="journal article" date="2020" name="bioRxiv">
        <title>Comparative genomics of Chlamydomonas.</title>
        <authorList>
            <person name="Craig R.J."/>
            <person name="Hasan A.R."/>
            <person name="Ness R.W."/>
            <person name="Keightley P.D."/>
        </authorList>
    </citation>
    <scope>NUCLEOTIDE SEQUENCE</scope>
    <source>
        <strain evidence="14">SAG 7.73</strain>
    </source>
</reference>
<dbReference type="InterPro" id="IPR001680">
    <property type="entry name" value="WD40_rpt"/>
</dbReference>
<evidence type="ECO:0000259" key="13">
    <source>
        <dbReference type="Pfam" id="PF24105"/>
    </source>
</evidence>
<feature type="compositionally biased region" description="Low complexity" evidence="11">
    <location>
        <begin position="1000"/>
        <end position="1018"/>
    </location>
</feature>
<feature type="repeat" description="WD" evidence="9">
    <location>
        <begin position="1"/>
        <end position="24"/>
    </location>
</feature>
<evidence type="ECO:0000256" key="10">
    <source>
        <dbReference type="RuleBase" id="RU364014"/>
    </source>
</evidence>
<dbReference type="EMBL" id="JAEHOC010000003">
    <property type="protein sequence ID" value="KAG2443703.1"/>
    <property type="molecule type" value="Genomic_DNA"/>
</dbReference>
<dbReference type="SUPFAM" id="SSF50978">
    <property type="entry name" value="WD40 repeat-like"/>
    <property type="match status" value="1"/>
</dbReference>
<dbReference type="AlphaFoldDB" id="A0A835WAC1"/>
<comment type="similarity">
    <text evidence="2 10">Belongs to the WD repeat HIR1 family.</text>
</comment>
<dbReference type="PANTHER" id="PTHR13831">
    <property type="entry name" value="MEMBER OF THE HIR1 FAMILY OF WD-REPEAT PROTEINS"/>
    <property type="match status" value="1"/>
</dbReference>
<accession>A0A835WAC1</accession>
<comment type="subcellular location">
    <subcellularLocation>
        <location evidence="1 10">Nucleus</location>
    </subcellularLocation>
</comment>